<gene>
    <name evidence="2" type="ORF">OSTQU699_LOCUS7084</name>
</gene>
<accession>A0A8S1J748</accession>
<dbReference type="Proteomes" id="UP000708148">
    <property type="component" value="Unassembled WGS sequence"/>
</dbReference>
<reference evidence="2" key="1">
    <citation type="submission" date="2020-12" db="EMBL/GenBank/DDBJ databases">
        <authorList>
            <person name="Iha C."/>
        </authorList>
    </citation>
    <scope>NUCLEOTIDE SEQUENCE</scope>
</reference>
<dbReference type="EMBL" id="CAJHUC010001619">
    <property type="protein sequence ID" value="CAD7701727.1"/>
    <property type="molecule type" value="Genomic_DNA"/>
</dbReference>
<name>A0A8S1J748_9CHLO</name>
<dbReference type="AlphaFoldDB" id="A0A8S1J748"/>
<evidence type="ECO:0000313" key="2">
    <source>
        <dbReference type="EMBL" id="CAD7701727.1"/>
    </source>
</evidence>
<feature type="region of interest" description="Disordered" evidence="1">
    <location>
        <begin position="1"/>
        <end position="49"/>
    </location>
</feature>
<protein>
    <submittedName>
        <fullName evidence="2">Uncharacterized protein</fullName>
    </submittedName>
</protein>
<feature type="compositionally biased region" description="Low complexity" evidence="1">
    <location>
        <begin position="33"/>
        <end position="42"/>
    </location>
</feature>
<evidence type="ECO:0000313" key="3">
    <source>
        <dbReference type="Proteomes" id="UP000708148"/>
    </source>
</evidence>
<dbReference type="InterPro" id="IPR036236">
    <property type="entry name" value="Znf_C2H2_sf"/>
</dbReference>
<feature type="compositionally biased region" description="Acidic residues" evidence="1">
    <location>
        <begin position="15"/>
        <end position="32"/>
    </location>
</feature>
<proteinExistence type="predicted"/>
<evidence type="ECO:0000256" key="1">
    <source>
        <dbReference type="SAM" id="MobiDB-lite"/>
    </source>
</evidence>
<feature type="compositionally biased region" description="Basic and acidic residues" evidence="1">
    <location>
        <begin position="1"/>
        <end position="14"/>
    </location>
</feature>
<feature type="compositionally biased region" description="Polar residues" evidence="1">
    <location>
        <begin position="164"/>
        <end position="175"/>
    </location>
</feature>
<feature type="compositionally biased region" description="Basic residues" evidence="1">
    <location>
        <begin position="206"/>
        <end position="224"/>
    </location>
</feature>
<comment type="caution">
    <text evidence="2">The sequence shown here is derived from an EMBL/GenBank/DDBJ whole genome shotgun (WGS) entry which is preliminary data.</text>
</comment>
<organism evidence="2 3">
    <name type="scientific">Ostreobium quekettii</name>
    <dbReference type="NCBI Taxonomy" id="121088"/>
    <lineage>
        <taxon>Eukaryota</taxon>
        <taxon>Viridiplantae</taxon>
        <taxon>Chlorophyta</taxon>
        <taxon>core chlorophytes</taxon>
        <taxon>Ulvophyceae</taxon>
        <taxon>TCBD clade</taxon>
        <taxon>Bryopsidales</taxon>
        <taxon>Ostreobineae</taxon>
        <taxon>Ostreobiaceae</taxon>
        <taxon>Ostreobium</taxon>
    </lineage>
</organism>
<dbReference type="SUPFAM" id="SSF57667">
    <property type="entry name" value="beta-beta-alpha zinc fingers"/>
    <property type="match status" value="1"/>
</dbReference>
<keyword evidence="3" id="KW-1185">Reference proteome</keyword>
<feature type="region of interest" description="Disordered" evidence="1">
    <location>
        <begin position="157"/>
        <end position="230"/>
    </location>
</feature>
<feature type="compositionally biased region" description="Basic residues" evidence="1">
    <location>
        <begin position="183"/>
        <end position="196"/>
    </location>
</feature>
<sequence length="230" mass="25810">MFKRRDWVPSRDNQDDSDSELSDEDREGEGSSEEGTSLLEDSGGSGDDIIELDTEEELEGVIRDWMDASKDESVKGVALRCALCDRLLLGALTFRQHIASKNHRKKMNAWDPENCREPTDPIELAGRMPNEKEGETMEDYMQRLEQATRGFEIQPEKMAAPAANGQQPRSTVSTLNGGGTNPGHHRRSQPSKKKRGRKEERSASSKGKKRGRTFGKKERQKARKGYGTTD</sequence>